<accession>A0ACC0TYZ8</accession>
<keyword evidence="2" id="KW-1185">Reference proteome</keyword>
<gene>
    <name evidence="1" type="ORF">F5148DRAFT_1329649</name>
</gene>
<reference evidence="1" key="1">
    <citation type="submission" date="2021-03" db="EMBL/GenBank/DDBJ databases">
        <title>Evolutionary priming and transition to the ectomycorrhizal habit in an iconic lineage of mushroom-forming fungi: is preadaptation a requirement?</title>
        <authorList>
            <consortium name="DOE Joint Genome Institute"/>
            <person name="Looney B.P."/>
            <person name="Miyauchi S."/>
            <person name="Morin E."/>
            <person name="Drula E."/>
            <person name="Courty P.E."/>
            <person name="Chicoki N."/>
            <person name="Fauchery L."/>
            <person name="Kohler A."/>
            <person name="Kuo A."/>
            <person name="LaButti K."/>
            <person name="Pangilinan J."/>
            <person name="Lipzen A."/>
            <person name="Riley R."/>
            <person name="Andreopoulos W."/>
            <person name="He G."/>
            <person name="Johnson J."/>
            <person name="Barry K.W."/>
            <person name="Grigoriev I.V."/>
            <person name="Nagy L."/>
            <person name="Hibbett D."/>
            <person name="Henrissat B."/>
            <person name="Matheny P.B."/>
            <person name="Labbe J."/>
            <person name="Martin A.F."/>
        </authorList>
    </citation>
    <scope>NUCLEOTIDE SEQUENCE</scope>
    <source>
        <strain evidence="1">BPL698</strain>
    </source>
</reference>
<organism evidence="1 2">
    <name type="scientific">Russula earlei</name>
    <dbReference type="NCBI Taxonomy" id="71964"/>
    <lineage>
        <taxon>Eukaryota</taxon>
        <taxon>Fungi</taxon>
        <taxon>Dikarya</taxon>
        <taxon>Basidiomycota</taxon>
        <taxon>Agaricomycotina</taxon>
        <taxon>Agaricomycetes</taxon>
        <taxon>Russulales</taxon>
        <taxon>Russulaceae</taxon>
        <taxon>Russula</taxon>
    </lineage>
</organism>
<evidence type="ECO:0000313" key="2">
    <source>
        <dbReference type="Proteomes" id="UP001207468"/>
    </source>
</evidence>
<comment type="caution">
    <text evidence="1">The sequence shown here is derived from an EMBL/GenBank/DDBJ whole genome shotgun (WGS) entry which is preliminary data.</text>
</comment>
<protein>
    <submittedName>
        <fullName evidence="1">Uncharacterized protein</fullName>
    </submittedName>
</protein>
<sequence length="499" mass="55299">MQEIVLDAHLAYLYLSSPNQPTCLKITPGDKTREDFSNSQGNPIPARVPLTALLSGTPPVSPPDVFPRPRLISSNPDPIAGDPFPSSANTPPAVIPAFFKQICPNPTIIDRVELNGPLWSASGATLFSAWLDKLERIEDRCPGVPGGHTEGFSTFGAFSSALRLTHQPDLICSSDKVIRRFDQIARLVAFALHLADPDSFLLVSAHHRRSCCERGCYPSRALLRHLVFLHAPSKPRSPQGSPRSLHPAWRLSHCVHLGEWSAHYMDFNELPGFPDRFSLPAKDGQGNPPQGQSEIYSAHCFPDIKQIVLRVRARPEWLRELTDALQEDARRAGLDGWDRIGTSRDLHLTREQRHNSQALDMAVAQRAKVFIGNGVFYSYLPGVRGCWRAGLELAFDGDVQLGHAARCARLPLGENALLVKTPKLFTSHTSRHAFVYIVRPEGDTVLALPARPSKYAPILRFVFCQSRWLDWKGETDEGSTTPLHHGKDGASRTKARLDS</sequence>
<proteinExistence type="predicted"/>
<name>A0ACC0TYZ8_9AGAM</name>
<dbReference type="Proteomes" id="UP001207468">
    <property type="component" value="Unassembled WGS sequence"/>
</dbReference>
<dbReference type="EMBL" id="JAGFNK010000310">
    <property type="protein sequence ID" value="KAI9453287.1"/>
    <property type="molecule type" value="Genomic_DNA"/>
</dbReference>
<evidence type="ECO:0000313" key="1">
    <source>
        <dbReference type="EMBL" id="KAI9453287.1"/>
    </source>
</evidence>